<dbReference type="SUPFAM" id="SSF141694">
    <property type="entry name" value="AF2212/PG0164-like"/>
    <property type="match status" value="1"/>
</dbReference>
<keyword evidence="2" id="KW-1185">Reference proteome</keyword>
<gene>
    <name evidence="1" type="ORF">GCM10022255_031350</name>
</gene>
<sequence>MLGGVIVDFEAPLWEWDARRGDTWIFVSLPEDASEEIRELSAPTRRGFGSLRVRASIGGTTWRTSIFPGSGGPYVLPVKRAVRTAERLDAGDVAAVSLELLDL</sequence>
<name>A0ABP8D7Q4_9ACTN</name>
<organism evidence="1 2">
    <name type="scientific">Dactylosporangium darangshiense</name>
    <dbReference type="NCBI Taxonomy" id="579108"/>
    <lineage>
        <taxon>Bacteria</taxon>
        <taxon>Bacillati</taxon>
        <taxon>Actinomycetota</taxon>
        <taxon>Actinomycetes</taxon>
        <taxon>Micromonosporales</taxon>
        <taxon>Micromonosporaceae</taxon>
        <taxon>Dactylosporangium</taxon>
    </lineage>
</organism>
<dbReference type="EMBL" id="BAABAT010000007">
    <property type="protein sequence ID" value="GAA4249032.1"/>
    <property type="molecule type" value="Genomic_DNA"/>
</dbReference>
<dbReference type="Gene3D" id="2.40.30.100">
    <property type="entry name" value="AF2212/PG0164-like"/>
    <property type="match status" value="1"/>
</dbReference>
<accession>A0ABP8D7Q4</accession>
<dbReference type="Pfam" id="PF08922">
    <property type="entry name" value="DUF1905"/>
    <property type="match status" value="1"/>
</dbReference>
<evidence type="ECO:0000313" key="2">
    <source>
        <dbReference type="Proteomes" id="UP001500620"/>
    </source>
</evidence>
<dbReference type="InterPro" id="IPR037079">
    <property type="entry name" value="AF2212/PG0164-like_sf"/>
</dbReference>
<protein>
    <submittedName>
        <fullName evidence="1">DUF1905 domain-containing protein</fullName>
    </submittedName>
</protein>
<evidence type="ECO:0000313" key="1">
    <source>
        <dbReference type="EMBL" id="GAA4249032.1"/>
    </source>
</evidence>
<dbReference type="Proteomes" id="UP001500620">
    <property type="component" value="Unassembled WGS sequence"/>
</dbReference>
<proteinExistence type="predicted"/>
<dbReference type="InterPro" id="IPR015018">
    <property type="entry name" value="DUF1905"/>
</dbReference>
<reference evidence="2" key="1">
    <citation type="journal article" date="2019" name="Int. J. Syst. Evol. Microbiol.">
        <title>The Global Catalogue of Microorganisms (GCM) 10K type strain sequencing project: providing services to taxonomists for standard genome sequencing and annotation.</title>
        <authorList>
            <consortium name="The Broad Institute Genomics Platform"/>
            <consortium name="The Broad Institute Genome Sequencing Center for Infectious Disease"/>
            <person name="Wu L."/>
            <person name="Ma J."/>
        </authorList>
    </citation>
    <scope>NUCLEOTIDE SEQUENCE [LARGE SCALE GENOMIC DNA]</scope>
    <source>
        <strain evidence="2">JCM 17441</strain>
    </source>
</reference>
<comment type="caution">
    <text evidence="1">The sequence shown here is derived from an EMBL/GenBank/DDBJ whole genome shotgun (WGS) entry which is preliminary data.</text>
</comment>